<dbReference type="InterPro" id="IPR006070">
    <property type="entry name" value="Sua5-like_dom"/>
</dbReference>
<feature type="non-terminal residue" evidence="13">
    <location>
        <position position="164"/>
    </location>
</feature>
<protein>
    <recommendedName>
        <fullName evidence="10">L-threonylcarbamoyladenylate synthase</fullName>
        <ecNumber evidence="3">2.7.7.87</ecNumber>
    </recommendedName>
    <alternativeName>
        <fullName evidence="10">L-threonylcarbamoyladenylate synthase</fullName>
    </alternativeName>
</protein>
<keyword evidence="9" id="KW-0067">ATP-binding</keyword>
<keyword evidence="4" id="KW-0963">Cytoplasm</keyword>
<evidence type="ECO:0000256" key="1">
    <source>
        <dbReference type="ARBA" id="ARBA00004496"/>
    </source>
</evidence>
<proteinExistence type="inferred from homology"/>
<evidence type="ECO:0000313" key="13">
    <source>
        <dbReference type="EMBL" id="PIS41272.1"/>
    </source>
</evidence>
<evidence type="ECO:0000256" key="7">
    <source>
        <dbReference type="ARBA" id="ARBA00022695"/>
    </source>
</evidence>
<dbReference type="Gene3D" id="3.90.870.10">
    <property type="entry name" value="DHBP synthase"/>
    <property type="match status" value="1"/>
</dbReference>
<evidence type="ECO:0000256" key="3">
    <source>
        <dbReference type="ARBA" id="ARBA00012584"/>
    </source>
</evidence>
<dbReference type="GO" id="GO:0003725">
    <property type="term" value="F:double-stranded RNA binding"/>
    <property type="evidence" value="ECO:0007669"/>
    <property type="project" value="InterPro"/>
</dbReference>
<keyword evidence="7" id="KW-0548">Nucleotidyltransferase</keyword>
<accession>A0A2H0YU46</accession>
<feature type="domain" description="YrdC-like" evidence="12">
    <location>
        <begin position="12"/>
        <end position="164"/>
    </location>
</feature>
<dbReference type="Pfam" id="PF01300">
    <property type="entry name" value="Sua5_yciO_yrdC"/>
    <property type="match status" value="1"/>
</dbReference>
<reference evidence="14" key="1">
    <citation type="submission" date="2017-09" db="EMBL/GenBank/DDBJ databases">
        <title>Depth-based differentiation of microbial function through sediment-hosted aquifers and enrichment of novel symbionts in the deep terrestrial subsurface.</title>
        <authorList>
            <person name="Probst A.J."/>
            <person name="Ladd B."/>
            <person name="Jarett J.K."/>
            <person name="Geller-Mcgrath D.E."/>
            <person name="Sieber C.M.K."/>
            <person name="Emerson J.B."/>
            <person name="Anantharaman K."/>
            <person name="Thomas B.C."/>
            <person name="Malmstrom R."/>
            <person name="Stieglmeier M."/>
            <person name="Klingl A."/>
            <person name="Woyke T."/>
            <person name="Ryan C.M."/>
            <person name="Banfield J.F."/>
        </authorList>
    </citation>
    <scope>NUCLEOTIDE SEQUENCE [LARGE SCALE GENOMIC DNA]</scope>
</reference>
<dbReference type="PROSITE" id="PS51163">
    <property type="entry name" value="YRDC"/>
    <property type="match status" value="1"/>
</dbReference>
<dbReference type="NCBIfam" id="TIGR00057">
    <property type="entry name" value="L-threonylcarbamoyladenylate synthase"/>
    <property type="match status" value="1"/>
</dbReference>
<dbReference type="SUPFAM" id="SSF55821">
    <property type="entry name" value="YrdC/RibB"/>
    <property type="match status" value="1"/>
</dbReference>
<evidence type="ECO:0000256" key="2">
    <source>
        <dbReference type="ARBA" id="ARBA00007663"/>
    </source>
</evidence>
<dbReference type="GO" id="GO:0005737">
    <property type="term" value="C:cytoplasm"/>
    <property type="evidence" value="ECO:0007669"/>
    <property type="project" value="UniProtKB-SubCell"/>
</dbReference>
<comment type="catalytic activity">
    <reaction evidence="11">
        <text>L-threonine + hydrogencarbonate + ATP = L-threonylcarbamoyladenylate + diphosphate + H2O</text>
        <dbReference type="Rhea" id="RHEA:36407"/>
        <dbReference type="ChEBI" id="CHEBI:15377"/>
        <dbReference type="ChEBI" id="CHEBI:17544"/>
        <dbReference type="ChEBI" id="CHEBI:30616"/>
        <dbReference type="ChEBI" id="CHEBI:33019"/>
        <dbReference type="ChEBI" id="CHEBI:57926"/>
        <dbReference type="ChEBI" id="CHEBI:73682"/>
        <dbReference type="EC" id="2.7.7.87"/>
    </reaction>
</comment>
<evidence type="ECO:0000313" key="14">
    <source>
        <dbReference type="Proteomes" id="UP000228711"/>
    </source>
</evidence>
<dbReference type="Proteomes" id="UP000228711">
    <property type="component" value="Unassembled WGS sequence"/>
</dbReference>
<keyword evidence="5" id="KW-0808">Transferase</keyword>
<dbReference type="EMBL" id="PEXV01000131">
    <property type="protein sequence ID" value="PIS41272.1"/>
    <property type="molecule type" value="Genomic_DNA"/>
</dbReference>
<dbReference type="GO" id="GO:0000049">
    <property type="term" value="F:tRNA binding"/>
    <property type="evidence" value="ECO:0007669"/>
    <property type="project" value="TreeGrafter"/>
</dbReference>
<dbReference type="EC" id="2.7.7.87" evidence="3"/>
<dbReference type="GO" id="GO:0005524">
    <property type="term" value="F:ATP binding"/>
    <property type="evidence" value="ECO:0007669"/>
    <property type="project" value="UniProtKB-KW"/>
</dbReference>
<evidence type="ECO:0000259" key="12">
    <source>
        <dbReference type="PROSITE" id="PS51163"/>
    </source>
</evidence>
<keyword evidence="8" id="KW-0547">Nucleotide-binding</keyword>
<keyword evidence="6" id="KW-0819">tRNA processing</keyword>
<dbReference type="InterPro" id="IPR050156">
    <property type="entry name" value="TC-AMP_synthase_SUA5"/>
</dbReference>
<dbReference type="GO" id="GO:0008033">
    <property type="term" value="P:tRNA processing"/>
    <property type="evidence" value="ECO:0007669"/>
    <property type="project" value="UniProtKB-KW"/>
</dbReference>
<evidence type="ECO:0000256" key="4">
    <source>
        <dbReference type="ARBA" id="ARBA00022490"/>
    </source>
</evidence>
<evidence type="ECO:0000256" key="8">
    <source>
        <dbReference type="ARBA" id="ARBA00022741"/>
    </source>
</evidence>
<dbReference type="PANTHER" id="PTHR17490:SF16">
    <property type="entry name" value="THREONYLCARBAMOYL-AMP SYNTHASE"/>
    <property type="match status" value="1"/>
</dbReference>
<dbReference type="AlphaFoldDB" id="A0A2H0YU46"/>
<evidence type="ECO:0000256" key="6">
    <source>
        <dbReference type="ARBA" id="ARBA00022694"/>
    </source>
</evidence>
<name>A0A2H0YU46_9BACT</name>
<comment type="caution">
    <text evidence="13">The sequence shown here is derived from an EMBL/GenBank/DDBJ whole genome shotgun (WGS) entry which is preliminary data.</text>
</comment>
<sequence length="164" mass="17975">MNRVEITKNPTKKDLEQAVAVLKEGGMIVYPTDTVYGLAVDAFNVEAIGKLFVIKKRAQKPLPIIVSSIEEAKKVSNITANYEKVVNEYWPGAITFVFEKKKIVPNALTLGLQTVGIRIPNSPVSVLLVKLLGRPITSTSANISGEKVCTTIDEVMRQFRASTT</sequence>
<dbReference type="PANTHER" id="PTHR17490">
    <property type="entry name" value="SUA5"/>
    <property type="match status" value="1"/>
</dbReference>
<comment type="similarity">
    <text evidence="2">Belongs to the SUA5 family.</text>
</comment>
<dbReference type="InterPro" id="IPR017945">
    <property type="entry name" value="DHBP_synth_RibB-like_a/b_dom"/>
</dbReference>
<evidence type="ECO:0000256" key="11">
    <source>
        <dbReference type="ARBA" id="ARBA00048366"/>
    </source>
</evidence>
<gene>
    <name evidence="13" type="ORF">COT25_03995</name>
</gene>
<evidence type="ECO:0000256" key="5">
    <source>
        <dbReference type="ARBA" id="ARBA00022679"/>
    </source>
</evidence>
<dbReference type="GO" id="GO:0006450">
    <property type="term" value="P:regulation of translational fidelity"/>
    <property type="evidence" value="ECO:0007669"/>
    <property type="project" value="TreeGrafter"/>
</dbReference>
<comment type="subcellular location">
    <subcellularLocation>
        <location evidence="1">Cytoplasm</location>
    </subcellularLocation>
</comment>
<evidence type="ECO:0000256" key="9">
    <source>
        <dbReference type="ARBA" id="ARBA00022840"/>
    </source>
</evidence>
<evidence type="ECO:0000256" key="10">
    <source>
        <dbReference type="ARBA" id="ARBA00029774"/>
    </source>
</evidence>
<organism evidence="13 14">
    <name type="scientific">Candidatus Kerfeldbacteria bacterium CG08_land_8_20_14_0_20_42_7</name>
    <dbReference type="NCBI Taxonomy" id="2014245"/>
    <lineage>
        <taxon>Bacteria</taxon>
        <taxon>Candidatus Kerfeldiibacteriota</taxon>
    </lineage>
</organism>
<dbReference type="GO" id="GO:0061710">
    <property type="term" value="F:L-threonylcarbamoyladenylate synthase"/>
    <property type="evidence" value="ECO:0007669"/>
    <property type="project" value="UniProtKB-EC"/>
</dbReference>